<gene>
    <name evidence="2" type="ORF">Cvel_30020</name>
</gene>
<evidence type="ECO:0000256" key="1">
    <source>
        <dbReference type="SAM" id="MobiDB-lite"/>
    </source>
</evidence>
<evidence type="ECO:0000313" key="2">
    <source>
        <dbReference type="EMBL" id="CEM46342.1"/>
    </source>
</evidence>
<accession>A0A0G4HPP7</accession>
<dbReference type="EMBL" id="CDMZ01003431">
    <property type="protein sequence ID" value="CEM46342.1"/>
    <property type="molecule type" value="Genomic_DNA"/>
</dbReference>
<feature type="compositionally biased region" description="Low complexity" evidence="1">
    <location>
        <begin position="69"/>
        <end position="79"/>
    </location>
</feature>
<dbReference type="AlphaFoldDB" id="A0A0G4HPP7"/>
<name>A0A0G4HPP7_9ALVE</name>
<protein>
    <submittedName>
        <fullName evidence="2">Uncharacterized protein</fullName>
    </submittedName>
</protein>
<sequence length="86" mass="9037">MQTYQPVAFVPASRAVASGSNSAEAAHLLGLEGEMKKRDTTAEEKVLEIKYGLGYDIIKKNGDDGGGSSEDSSSFFRLGFFGGGGE</sequence>
<reference evidence="2" key="1">
    <citation type="submission" date="2014-11" db="EMBL/GenBank/DDBJ databases">
        <authorList>
            <person name="Otto D Thomas"/>
            <person name="Naeem Raeece"/>
        </authorList>
    </citation>
    <scope>NUCLEOTIDE SEQUENCE</scope>
</reference>
<proteinExistence type="predicted"/>
<dbReference type="VEuPathDB" id="CryptoDB:Cvel_30020"/>
<organism evidence="2">
    <name type="scientific">Chromera velia CCMP2878</name>
    <dbReference type="NCBI Taxonomy" id="1169474"/>
    <lineage>
        <taxon>Eukaryota</taxon>
        <taxon>Sar</taxon>
        <taxon>Alveolata</taxon>
        <taxon>Colpodellida</taxon>
        <taxon>Chromeraceae</taxon>
        <taxon>Chromera</taxon>
    </lineage>
</organism>
<feature type="region of interest" description="Disordered" evidence="1">
    <location>
        <begin position="62"/>
        <end position="86"/>
    </location>
</feature>